<organism evidence="7 8">
    <name type="scientific">Actibacterium lipolyticum</name>
    <dbReference type="NCBI Taxonomy" id="1524263"/>
    <lineage>
        <taxon>Bacteria</taxon>
        <taxon>Pseudomonadati</taxon>
        <taxon>Pseudomonadota</taxon>
        <taxon>Alphaproteobacteria</taxon>
        <taxon>Rhodobacterales</taxon>
        <taxon>Roseobacteraceae</taxon>
        <taxon>Actibacterium</taxon>
    </lineage>
</organism>
<dbReference type="GO" id="GO:0016020">
    <property type="term" value="C:membrane"/>
    <property type="evidence" value="ECO:0007669"/>
    <property type="project" value="UniProtKB-SubCell"/>
</dbReference>
<dbReference type="InterPro" id="IPR010432">
    <property type="entry name" value="RDD"/>
</dbReference>
<keyword evidence="4 5" id="KW-0472">Membrane</keyword>
<feature type="transmembrane region" description="Helical" evidence="5">
    <location>
        <begin position="26"/>
        <end position="44"/>
    </location>
</feature>
<evidence type="ECO:0000259" key="6">
    <source>
        <dbReference type="Pfam" id="PF06271"/>
    </source>
</evidence>
<keyword evidence="2 5" id="KW-0812">Transmembrane</keyword>
<evidence type="ECO:0000256" key="2">
    <source>
        <dbReference type="ARBA" id="ARBA00022692"/>
    </source>
</evidence>
<evidence type="ECO:0000256" key="4">
    <source>
        <dbReference type="ARBA" id="ARBA00023136"/>
    </source>
</evidence>
<dbReference type="EMBL" id="FXYE01000002">
    <property type="protein sequence ID" value="SMX42309.1"/>
    <property type="molecule type" value="Genomic_DNA"/>
</dbReference>
<dbReference type="Proteomes" id="UP000202922">
    <property type="component" value="Unassembled WGS sequence"/>
</dbReference>
<evidence type="ECO:0000313" key="7">
    <source>
        <dbReference type="EMBL" id="SMX42309.1"/>
    </source>
</evidence>
<feature type="transmembrane region" description="Helical" evidence="5">
    <location>
        <begin position="105"/>
        <end position="125"/>
    </location>
</feature>
<accession>A0A238KHH6</accession>
<reference evidence="8" key="1">
    <citation type="submission" date="2017-05" db="EMBL/GenBank/DDBJ databases">
        <authorList>
            <person name="Rodrigo-Torres L."/>
            <person name="Arahal R. D."/>
            <person name="Lucena T."/>
        </authorList>
    </citation>
    <scope>NUCLEOTIDE SEQUENCE [LARGE SCALE GENOMIC DNA]</scope>
    <source>
        <strain evidence="8">CECT 8621</strain>
    </source>
</reference>
<evidence type="ECO:0000256" key="3">
    <source>
        <dbReference type="ARBA" id="ARBA00022989"/>
    </source>
</evidence>
<name>A0A238KHH6_9RHOB</name>
<dbReference type="AlphaFoldDB" id="A0A238KHH6"/>
<evidence type="ECO:0000313" key="8">
    <source>
        <dbReference type="Proteomes" id="UP000202922"/>
    </source>
</evidence>
<comment type="subcellular location">
    <subcellularLocation>
        <location evidence="1">Membrane</location>
        <topology evidence="1">Multi-pass membrane protein</topology>
    </subcellularLocation>
</comment>
<dbReference type="Pfam" id="PF06271">
    <property type="entry name" value="RDD"/>
    <property type="match status" value="1"/>
</dbReference>
<feature type="domain" description="RDD" evidence="6">
    <location>
        <begin position="22"/>
        <end position="138"/>
    </location>
</feature>
<dbReference type="RefSeq" id="WP_093967152.1">
    <property type="nucleotide sequence ID" value="NZ_FXYE01000002.1"/>
</dbReference>
<evidence type="ECO:0000256" key="5">
    <source>
        <dbReference type="SAM" id="Phobius"/>
    </source>
</evidence>
<keyword evidence="8" id="KW-1185">Reference proteome</keyword>
<evidence type="ECO:0000256" key="1">
    <source>
        <dbReference type="ARBA" id="ARBA00004141"/>
    </source>
</evidence>
<proteinExistence type="predicted"/>
<feature type="transmembrane region" description="Helical" evidence="5">
    <location>
        <begin position="51"/>
        <end position="69"/>
    </location>
</feature>
<keyword evidence="3 5" id="KW-1133">Transmembrane helix</keyword>
<gene>
    <name evidence="7" type="ORF">COL8621_01937</name>
</gene>
<protein>
    <submittedName>
        <fullName evidence="7">RDD family protein</fullName>
    </submittedName>
</protein>
<sequence>MTDTLWGLPDPDIHADFYADVPFKRLIAWIVDTLVILLLTAVIVPFTAFTGLFFLPLLAAVVSFAYRTITMTGKSATWGMRLVAIEFRTRTGQRFDLGTAVMHTFLYSVFFSFLIPQVASIILILTGPRRQALHDLLLGTAAVNRAATT</sequence>
<dbReference type="OrthoDB" id="7270324at2"/>